<protein>
    <submittedName>
        <fullName evidence="1">Uncharacterized protein</fullName>
    </submittedName>
</protein>
<evidence type="ECO:0000313" key="1">
    <source>
        <dbReference type="EMBL" id="MDA0637146.1"/>
    </source>
</evidence>
<dbReference type="RefSeq" id="WP_270158051.1">
    <property type="nucleotide sequence ID" value="NZ_JAPNNL010000140.1"/>
</dbReference>
<proteinExistence type="predicted"/>
<sequence length="62" mass="6908">MRLSLDLPLYATDITACTRCGNEVTLQHSWKTLDGGRICLGCVCEAVEAYRQSTVADREIPY</sequence>
<keyword evidence="2" id="KW-1185">Reference proteome</keyword>
<comment type="caution">
    <text evidence="1">The sequence shown here is derived from an EMBL/GenBank/DDBJ whole genome shotgun (WGS) entry which is preliminary data.</text>
</comment>
<organism evidence="1 2">
    <name type="scientific">Nonomuraea corallina</name>
    <dbReference type="NCBI Taxonomy" id="2989783"/>
    <lineage>
        <taxon>Bacteria</taxon>
        <taxon>Bacillati</taxon>
        <taxon>Actinomycetota</taxon>
        <taxon>Actinomycetes</taxon>
        <taxon>Streptosporangiales</taxon>
        <taxon>Streptosporangiaceae</taxon>
        <taxon>Nonomuraea</taxon>
    </lineage>
</organism>
<dbReference type="EMBL" id="JAPNNL010000140">
    <property type="protein sequence ID" value="MDA0637146.1"/>
    <property type="molecule type" value="Genomic_DNA"/>
</dbReference>
<evidence type="ECO:0000313" key="2">
    <source>
        <dbReference type="Proteomes" id="UP001144036"/>
    </source>
</evidence>
<reference evidence="1" key="1">
    <citation type="submission" date="2022-11" db="EMBL/GenBank/DDBJ databases">
        <title>Nonomuraea corallina sp. nov., a new species of the genus Nonomuraea isolated from sea side sediment in Thai sea.</title>
        <authorList>
            <person name="Ngamcharungchit C."/>
            <person name="Matsumoto A."/>
            <person name="Suriyachadkun C."/>
            <person name="Panbangred W."/>
            <person name="Inahashi Y."/>
            <person name="Intra B."/>
        </authorList>
    </citation>
    <scope>NUCLEOTIDE SEQUENCE</scope>
    <source>
        <strain evidence="1">MCN248</strain>
    </source>
</reference>
<dbReference type="Proteomes" id="UP001144036">
    <property type="component" value="Unassembled WGS sequence"/>
</dbReference>
<accession>A0ABT4SIV6</accession>
<gene>
    <name evidence="1" type="ORF">OUY22_27410</name>
</gene>
<name>A0ABT4SIV6_9ACTN</name>